<dbReference type="AlphaFoldDB" id="A0A9R1W8A2"/>
<accession>A0A9R1W8A2</accession>
<feature type="compositionally biased region" description="Basic and acidic residues" evidence="1">
    <location>
        <begin position="19"/>
        <end position="37"/>
    </location>
</feature>
<dbReference type="EMBL" id="NBSK02000003">
    <property type="protein sequence ID" value="KAJ0218999.1"/>
    <property type="molecule type" value="Genomic_DNA"/>
</dbReference>
<reference evidence="2 3" key="1">
    <citation type="journal article" date="2017" name="Nat. Commun.">
        <title>Genome assembly with in vitro proximity ligation data and whole-genome triplication in lettuce.</title>
        <authorList>
            <person name="Reyes-Chin-Wo S."/>
            <person name="Wang Z."/>
            <person name="Yang X."/>
            <person name="Kozik A."/>
            <person name="Arikit S."/>
            <person name="Song C."/>
            <person name="Xia L."/>
            <person name="Froenicke L."/>
            <person name="Lavelle D.O."/>
            <person name="Truco M.J."/>
            <person name="Xia R."/>
            <person name="Zhu S."/>
            <person name="Xu C."/>
            <person name="Xu H."/>
            <person name="Xu X."/>
            <person name="Cox K."/>
            <person name="Korf I."/>
            <person name="Meyers B.C."/>
            <person name="Michelmore R.W."/>
        </authorList>
    </citation>
    <scope>NUCLEOTIDE SEQUENCE [LARGE SCALE GENOMIC DNA]</scope>
    <source>
        <strain evidence="3">cv. Salinas</strain>
        <tissue evidence="2">Seedlings</tissue>
    </source>
</reference>
<dbReference type="Proteomes" id="UP000235145">
    <property type="component" value="Unassembled WGS sequence"/>
</dbReference>
<evidence type="ECO:0000313" key="2">
    <source>
        <dbReference type="EMBL" id="KAJ0218999.1"/>
    </source>
</evidence>
<evidence type="ECO:0000256" key="1">
    <source>
        <dbReference type="SAM" id="MobiDB-lite"/>
    </source>
</evidence>
<sequence>MARKKDLCIEENQPVCNEEEGHVRNEEGEQVHTEPLVRTKAPSPNHEVTPPLNDFVPSPPPSPKTTTSIPITIAPWPPQVSSSPPTTIPISIPIFTDFTIPPKTSVATVSSVNVSDTRATSSGFSTHVSPPISPIRTDDPNMIFGEDDDDLGRFTYSPFQIQTQRKDEATMSQGQLRSLHEKIDQLLLASKSSSSKSESQKENVANATTMSKAVSDSAEVCKPTTEKVDKLIADTIEFMEDYKNAYNSNTAIHNVGALFKEEKANFVQLRKDFHTDQEAFQ</sequence>
<feature type="compositionally biased region" description="Polar residues" evidence="1">
    <location>
        <begin position="203"/>
        <end position="214"/>
    </location>
</feature>
<protein>
    <submittedName>
        <fullName evidence="2">Uncharacterized protein</fullName>
    </submittedName>
</protein>
<gene>
    <name evidence="2" type="ORF">LSAT_V11C300141000</name>
</gene>
<keyword evidence="3" id="KW-1185">Reference proteome</keyword>
<comment type="caution">
    <text evidence="2">The sequence shown here is derived from an EMBL/GenBank/DDBJ whole genome shotgun (WGS) entry which is preliminary data.</text>
</comment>
<organism evidence="2 3">
    <name type="scientific">Lactuca sativa</name>
    <name type="common">Garden lettuce</name>
    <dbReference type="NCBI Taxonomy" id="4236"/>
    <lineage>
        <taxon>Eukaryota</taxon>
        <taxon>Viridiplantae</taxon>
        <taxon>Streptophyta</taxon>
        <taxon>Embryophyta</taxon>
        <taxon>Tracheophyta</taxon>
        <taxon>Spermatophyta</taxon>
        <taxon>Magnoliopsida</taxon>
        <taxon>eudicotyledons</taxon>
        <taxon>Gunneridae</taxon>
        <taxon>Pentapetalae</taxon>
        <taxon>asterids</taxon>
        <taxon>campanulids</taxon>
        <taxon>Asterales</taxon>
        <taxon>Asteraceae</taxon>
        <taxon>Cichorioideae</taxon>
        <taxon>Cichorieae</taxon>
        <taxon>Lactucinae</taxon>
        <taxon>Lactuca</taxon>
    </lineage>
</organism>
<evidence type="ECO:0000313" key="3">
    <source>
        <dbReference type="Proteomes" id="UP000235145"/>
    </source>
</evidence>
<feature type="compositionally biased region" description="Polar residues" evidence="1">
    <location>
        <begin position="118"/>
        <end position="128"/>
    </location>
</feature>
<feature type="region of interest" description="Disordered" evidence="1">
    <location>
        <begin position="18"/>
        <end position="69"/>
    </location>
</feature>
<proteinExistence type="predicted"/>
<feature type="region of interest" description="Disordered" evidence="1">
    <location>
        <begin position="190"/>
        <end position="218"/>
    </location>
</feature>
<name>A0A9R1W8A2_LACSA</name>
<feature type="region of interest" description="Disordered" evidence="1">
    <location>
        <begin position="117"/>
        <end position="141"/>
    </location>
</feature>